<dbReference type="WBParaSite" id="nRc.2.0.1.t24838-RA">
    <property type="protein sequence ID" value="nRc.2.0.1.t24838-RA"/>
    <property type="gene ID" value="nRc.2.0.1.g24838"/>
</dbReference>
<evidence type="ECO:0000313" key="2">
    <source>
        <dbReference type="WBParaSite" id="nRc.2.0.1.t24838-RA"/>
    </source>
</evidence>
<protein>
    <submittedName>
        <fullName evidence="2">Uncharacterized protein</fullName>
    </submittedName>
</protein>
<dbReference type="AlphaFoldDB" id="A0A915JGL8"/>
<proteinExistence type="predicted"/>
<accession>A0A915JGL8</accession>
<keyword evidence="1" id="KW-1185">Reference proteome</keyword>
<sequence>MQSLCGYQPIQWKSSFQYEHHLDGFGQKFELMEDIVDGGIFHGSSQLQALLNRLTLDYWSLLAPGIINIQDLRQMMKNVCHKTDMGKKKNEQALKNIVKNLSSHCSGHLLSNSSNDLKKDNHPTLHLLL</sequence>
<organism evidence="1 2">
    <name type="scientific">Romanomermis culicivorax</name>
    <name type="common">Nematode worm</name>
    <dbReference type="NCBI Taxonomy" id="13658"/>
    <lineage>
        <taxon>Eukaryota</taxon>
        <taxon>Metazoa</taxon>
        <taxon>Ecdysozoa</taxon>
        <taxon>Nematoda</taxon>
        <taxon>Enoplea</taxon>
        <taxon>Dorylaimia</taxon>
        <taxon>Mermithida</taxon>
        <taxon>Mermithoidea</taxon>
        <taxon>Mermithidae</taxon>
        <taxon>Romanomermis</taxon>
    </lineage>
</organism>
<reference evidence="2" key="1">
    <citation type="submission" date="2022-11" db="UniProtKB">
        <authorList>
            <consortium name="WormBaseParasite"/>
        </authorList>
    </citation>
    <scope>IDENTIFICATION</scope>
</reference>
<name>A0A915JGL8_ROMCU</name>
<dbReference type="Proteomes" id="UP000887565">
    <property type="component" value="Unplaced"/>
</dbReference>
<evidence type="ECO:0000313" key="1">
    <source>
        <dbReference type="Proteomes" id="UP000887565"/>
    </source>
</evidence>